<protein>
    <submittedName>
        <fullName evidence="2">HEAT repeat domain-containing protein</fullName>
    </submittedName>
</protein>
<dbReference type="SMART" id="SM00567">
    <property type="entry name" value="EZ_HEAT"/>
    <property type="match status" value="2"/>
</dbReference>
<dbReference type="AlphaFoldDB" id="A0A956SBC8"/>
<comment type="caution">
    <text evidence="2">The sequence shown here is derived from an EMBL/GenBank/DDBJ whole genome shotgun (WGS) entry which is preliminary data.</text>
</comment>
<feature type="compositionally biased region" description="Polar residues" evidence="1">
    <location>
        <begin position="599"/>
        <end position="609"/>
    </location>
</feature>
<dbReference type="InterPro" id="IPR016024">
    <property type="entry name" value="ARM-type_fold"/>
</dbReference>
<reference evidence="2" key="1">
    <citation type="submission" date="2020-04" db="EMBL/GenBank/DDBJ databases">
        <authorList>
            <person name="Zhang T."/>
        </authorList>
    </citation>
    <scope>NUCLEOTIDE SEQUENCE</scope>
    <source>
        <strain evidence="2">HKST-UBA02</strain>
    </source>
</reference>
<name>A0A956SBC8_UNCEI</name>
<feature type="compositionally biased region" description="Basic and acidic residues" evidence="1">
    <location>
        <begin position="642"/>
        <end position="659"/>
    </location>
</feature>
<proteinExistence type="predicted"/>
<evidence type="ECO:0000256" key="1">
    <source>
        <dbReference type="SAM" id="MobiDB-lite"/>
    </source>
</evidence>
<dbReference type="InterPro" id="IPR004155">
    <property type="entry name" value="PBS_lyase_HEAT"/>
</dbReference>
<feature type="region of interest" description="Disordered" evidence="1">
    <location>
        <begin position="536"/>
        <end position="659"/>
    </location>
</feature>
<dbReference type="Pfam" id="PF13646">
    <property type="entry name" value="HEAT_2"/>
    <property type="match status" value="1"/>
</dbReference>
<gene>
    <name evidence="2" type="ORF">KDA27_00810</name>
</gene>
<evidence type="ECO:0000313" key="2">
    <source>
        <dbReference type="EMBL" id="MCA9754312.1"/>
    </source>
</evidence>
<dbReference type="InterPro" id="IPR011989">
    <property type="entry name" value="ARM-like"/>
</dbReference>
<evidence type="ECO:0000313" key="3">
    <source>
        <dbReference type="Proteomes" id="UP000739538"/>
    </source>
</evidence>
<sequence>MDPIDLYRTFRRALRACQLYPQGSRVRQDASERLAERFRAALEERGEGISFAFLEDGTYVNGQPVPVGEGDDTAGLGEQLFRLGIREFRFLPGLEATEVLRLLGVLTRARLGELNPVDEDLSILLWESDLGHVGYLLYEEHEEFEEEVTQEQIEVEEMISKEPPIGDYLEDDEVEMPDYPVGAPTGLTEAERLRVLADFQRETEEDIPHKYGRVLVEILRVETDQKEVPRLERHLHEYLEALMASERFAILQRLSNSLELEGDEIDPVRHAFGRARDWFLQSELYTRAARLAQGHPTDQEAADAFLVRVPEEVVPDLASLLLDERAEVAPQVFDRIRARIRESADVLGLCLADPRTEVRKLALEEAGVFDRTATRRVRELLTSPDPELRLRAAGALARSEGPDALEGLAEALEDPEVSVRIAAAEALAHRGANRCLELLLRIIVGKDFVRKGLDEKKVFFHAAGRIAPEEVLPVLARLAEQRRFWPSRDRAERSEAALDAMSRLGADARTFVEDRWRRRRPDLMKRFDQFYRHHAGRMADSGNQPANRGLDSALQTASSDAGALQPAGVASPRPVPVAGMPQPAPMTERTEPSLGAPESTHSNTPQADTPGSLDSGETIAEVDTSLDDVFAPLGASQPEAQNDDHDTEHGSSESQREVA</sequence>
<dbReference type="SUPFAM" id="SSF48371">
    <property type="entry name" value="ARM repeat"/>
    <property type="match status" value="1"/>
</dbReference>
<organism evidence="2 3">
    <name type="scientific">Eiseniibacteriota bacterium</name>
    <dbReference type="NCBI Taxonomy" id="2212470"/>
    <lineage>
        <taxon>Bacteria</taxon>
        <taxon>Candidatus Eiseniibacteriota</taxon>
    </lineage>
</organism>
<reference evidence="2" key="2">
    <citation type="journal article" date="2021" name="Microbiome">
        <title>Successional dynamics and alternative stable states in a saline activated sludge microbial community over 9 years.</title>
        <authorList>
            <person name="Wang Y."/>
            <person name="Ye J."/>
            <person name="Ju F."/>
            <person name="Liu L."/>
            <person name="Boyd J.A."/>
            <person name="Deng Y."/>
            <person name="Parks D.H."/>
            <person name="Jiang X."/>
            <person name="Yin X."/>
            <person name="Woodcroft B.J."/>
            <person name="Tyson G.W."/>
            <person name="Hugenholtz P."/>
            <person name="Polz M.F."/>
            <person name="Zhang T."/>
        </authorList>
    </citation>
    <scope>NUCLEOTIDE SEQUENCE</scope>
    <source>
        <strain evidence="2">HKST-UBA02</strain>
    </source>
</reference>
<dbReference type="EMBL" id="JAGQHS010000002">
    <property type="protein sequence ID" value="MCA9754312.1"/>
    <property type="molecule type" value="Genomic_DNA"/>
</dbReference>
<dbReference type="Proteomes" id="UP000739538">
    <property type="component" value="Unassembled WGS sequence"/>
</dbReference>
<dbReference type="Gene3D" id="1.25.10.10">
    <property type="entry name" value="Leucine-rich Repeat Variant"/>
    <property type="match status" value="1"/>
</dbReference>
<accession>A0A956SBC8</accession>